<accession>C5KNK7</accession>
<evidence type="ECO:0000313" key="2">
    <source>
        <dbReference type="EMBL" id="EER13936.1"/>
    </source>
</evidence>
<dbReference type="OrthoDB" id="10388457at2759"/>
<protein>
    <submittedName>
        <fullName evidence="2">Uncharacterized protein</fullName>
    </submittedName>
</protein>
<evidence type="ECO:0000256" key="1">
    <source>
        <dbReference type="SAM" id="MobiDB-lite"/>
    </source>
</evidence>
<name>C5KNK7_PERM5</name>
<feature type="region of interest" description="Disordered" evidence="1">
    <location>
        <begin position="233"/>
        <end position="261"/>
    </location>
</feature>
<dbReference type="GeneID" id="9059653"/>
<dbReference type="EMBL" id="GG674613">
    <property type="protein sequence ID" value="EER13936.1"/>
    <property type="molecule type" value="Genomic_DNA"/>
</dbReference>
<dbReference type="AlphaFoldDB" id="C5KNK7"/>
<dbReference type="Proteomes" id="UP000007800">
    <property type="component" value="Unassembled WGS sequence"/>
</dbReference>
<feature type="compositionally biased region" description="Basic residues" evidence="1">
    <location>
        <begin position="295"/>
        <end position="308"/>
    </location>
</feature>
<evidence type="ECO:0000313" key="3">
    <source>
        <dbReference type="Proteomes" id="UP000007800"/>
    </source>
</evidence>
<organism evidence="3">
    <name type="scientific">Perkinsus marinus (strain ATCC 50983 / TXsc)</name>
    <dbReference type="NCBI Taxonomy" id="423536"/>
    <lineage>
        <taxon>Eukaryota</taxon>
        <taxon>Sar</taxon>
        <taxon>Alveolata</taxon>
        <taxon>Perkinsozoa</taxon>
        <taxon>Perkinsea</taxon>
        <taxon>Perkinsida</taxon>
        <taxon>Perkinsidae</taxon>
        <taxon>Perkinsus</taxon>
    </lineage>
</organism>
<feature type="non-terminal residue" evidence="2">
    <location>
        <position position="1"/>
    </location>
</feature>
<dbReference type="InParanoid" id="C5KNK7"/>
<reference evidence="2 3" key="1">
    <citation type="submission" date="2008-07" db="EMBL/GenBank/DDBJ databases">
        <authorList>
            <person name="El-Sayed N."/>
            <person name="Caler E."/>
            <person name="Inman J."/>
            <person name="Amedeo P."/>
            <person name="Hass B."/>
            <person name="Wortman J."/>
        </authorList>
    </citation>
    <scope>NUCLEOTIDE SEQUENCE [LARGE SCALE GENOMIC DNA]</scope>
    <source>
        <strain evidence="3">ATCC 50983 / TXsc</strain>
    </source>
</reference>
<keyword evidence="3" id="KW-1185">Reference proteome</keyword>
<proteinExistence type="predicted"/>
<feature type="region of interest" description="Disordered" evidence="1">
    <location>
        <begin position="1"/>
        <end position="21"/>
    </location>
</feature>
<gene>
    <name evidence="2" type="ORF">Pmar_PMAR011014</name>
</gene>
<dbReference type="RefSeq" id="XP_002782141.1">
    <property type="nucleotide sequence ID" value="XM_002782095.1"/>
</dbReference>
<sequence length="308" mass="34050">HYTDGGPEQQEQQQKKTEKAEYGSIDSISHYVKSDRHLIIILTALGLIHPKASICGVVGTYSWKHHLHYLPLLSSSSCGNVLLSSIQQTSTLVHSSSCRAAILEGLSNYQWLQLAGSEDDDDDDQTTTTTTTASCLSKGGGMRYWDYLHLFRDSTVVSTGYDKNCEYPLDRYELLSVLKCMAKAKLITIEYSQSYPDGGEGESLDGGSEYNNTDWIAFPNDDLFTHVSSSSSLSQDVTSTSNEVISAQVDNDDGRNRASRTSLDVKTIQKLMDKWGEDDGVEDDGATGSNNNSKTKSKRRAKRYIKLV</sequence>
<feature type="region of interest" description="Disordered" evidence="1">
    <location>
        <begin position="274"/>
        <end position="308"/>
    </location>
</feature>